<evidence type="ECO:0000313" key="3">
    <source>
        <dbReference type="Proteomes" id="UP000727456"/>
    </source>
</evidence>
<dbReference type="Proteomes" id="UP000727456">
    <property type="component" value="Unassembled WGS sequence"/>
</dbReference>
<feature type="region of interest" description="Disordered" evidence="1">
    <location>
        <begin position="7"/>
        <end position="29"/>
    </location>
</feature>
<dbReference type="RefSeq" id="WP_167073616.1">
    <property type="nucleotide sequence ID" value="NZ_JAAOZC010000005.1"/>
</dbReference>
<dbReference type="EMBL" id="JAAOZC010000005">
    <property type="protein sequence ID" value="NIJ08707.1"/>
    <property type="molecule type" value="Genomic_DNA"/>
</dbReference>
<gene>
    <name evidence="2" type="ORF">FHS31_002328</name>
</gene>
<name>A0ABX0TT61_9SPHN</name>
<feature type="compositionally biased region" description="Basic and acidic residues" evidence="1">
    <location>
        <begin position="17"/>
        <end position="29"/>
    </location>
</feature>
<organism evidence="2 3">
    <name type="scientific">Sphingomonas vulcanisoli</name>
    <dbReference type="NCBI Taxonomy" id="1658060"/>
    <lineage>
        <taxon>Bacteria</taxon>
        <taxon>Pseudomonadati</taxon>
        <taxon>Pseudomonadota</taxon>
        <taxon>Alphaproteobacteria</taxon>
        <taxon>Sphingomonadales</taxon>
        <taxon>Sphingomonadaceae</taxon>
        <taxon>Sphingomonas</taxon>
    </lineage>
</organism>
<protein>
    <submittedName>
        <fullName evidence="2">Type II secretory pathway pseudopilin PulG</fullName>
    </submittedName>
</protein>
<proteinExistence type="predicted"/>
<accession>A0ABX0TT61</accession>
<sequence length="283" mass="31598">MGELLEIVSGPVAAADPSHEPEREDQSVEIHKPKAAHTLREFLIEIGTIICGILIALALEQAVEWTHGQERLHQVQEQLHAEISANVQSASLWLALAPCLDQQLFDIETGLLAARESGRYAGANRFSPKLIRFQSEAWLNARAMQIFDRLPAADAKALGSFYFFPIEMQSSMVTLHSQAGELELLSRPLEHLTPAETDDLLAKLGRAKELYARMNYASLLLIGSGRELNARPPNEYSRTQLLSGLKPSDRRCVLEPMRVWGIVNAARDEAEVWSALRLHYNTQ</sequence>
<keyword evidence="3" id="KW-1185">Reference proteome</keyword>
<reference evidence="2 3" key="1">
    <citation type="submission" date="2020-03" db="EMBL/GenBank/DDBJ databases">
        <title>Genomic Encyclopedia of Type Strains, Phase III (KMG-III): the genomes of soil and plant-associated and newly described type strains.</title>
        <authorList>
            <person name="Whitman W."/>
        </authorList>
    </citation>
    <scope>NUCLEOTIDE SEQUENCE [LARGE SCALE GENOMIC DNA]</scope>
    <source>
        <strain evidence="2 3">CECT 8804</strain>
    </source>
</reference>
<evidence type="ECO:0000313" key="2">
    <source>
        <dbReference type="EMBL" id="NIJ08707.1"/>
    </source>
</evidence>
<evidence type="ECO:0000256" key="1">
    <source>
        <dbReference type="SAM" id="MobiDB-lite"/>
    </source>
</evidence>
<comment type="caution">
    <text evidence="2">The sequence shown here is derived from an EMBL/GenBank/DDBJ whole genome shotgun (WGS) entry which is preliminary data.</text>
</comment>